<reference evidence="8 9" key="1">
    <citation type="submission" date="2016-03" db="EMBL/GenBank/DDBJ databases">
        <authorList>
            <person name="Devillers H."/>
        </authorList>
    </citation>
    <scope>NUCLEOTIDE SEQUENCE [LARGE SCALE GENOMIC DNA]</scope>
    <source>
        <strain evidence="8">CBS 11717</strain>
    </source>
</reference>
<evidence type="ECO:0000256" key="6">
    <source>
        <dbReference type="SAM" id="Phobius"/>
    </source>
</evidence>
<keyword evidence="5" id="KW-0576">Peroxisome</keyword>
<evidence type="ECO:0000256" key="3">
    <source>
        <dbReference type="ARBA" id="ARBA00022989"/>
    </source>
</evidence>
<dbReference type="Pfam" id="PF06398">
    <property type="entry name" value="Pex24p"/>
    <property type="match status" value="1"/>
</dbReference>
<dbReference type="GO" id="GO:0007031">
    <property type="term" value="P:peroxisome organization"/>
    <property type="evidence" value="ECO:0007669"/>
    <property type="project" value="TreeGrafter"/>
</dbReference>
<dbReference type="EMBL" id="LT598465">
    <property type="protein sequence ID" value="SCU92008.1"/>
    <property type="molecule type" value="Genomic_DNA"/>
</dbReference>
<dbReference type="GO" id="GO:0005778">
    <property type="term" value="C:peroxisomal membrane"/>
    <property type="evidence" value="ECO:0007669"/>
    <property type="project" value="UniProtKB-SubCell"/>
</dbReference>
<evidence type="ECO:0000256" key="2">
    <source>
        <dbReference type="ARBA" id="ARBA00022692"/>
    </source>
</evidence>
<feature type="transmembrane region" description="Helical" evidence="6">
    <location>
        <begin position="59"/>
        <end position="75"/>
    </location>
</feature>
<comment type="subcellular location">
    <subcellularLocation>
        <location evidence="1">Peroxisome membrane</location>
        <topology evidence="1">Multi-pass membrane protein</topology>
    </subcellularLocation>
</comment>
<proteinExistence type="predicted"/>
<dbReference type="Proteomes" id="UP000191024">
    <property type="component" value="Chromosome E"/>
</dbReference>
<feature type="domain" description="TECPR1-like DysF" evidence="7">
    <location>
        <begin position="18"/>
        <end position="370"/>
    </location>
</feature>
<evidence type="ECO:0000256" key="1">
    <source>
        <dbReference type="ARBA" id="ARBA00004585"/>
    </source>
</evidence>
<dbReference type="PANTHER" id="PTHR31679">
    <property type="entry name" value="PEROXISOMAL MEMBRANE PROTEIN PEX30-RELATED"/>
    <property type="match status" value="1"/>
</dbReference>
<evidence type="ECO:0000256" key="5">
    <source>
        <dbReference type="ARBA" id="ARBA00023140"/>
    </source>
</evidence>
<protein>
    <submittedName>
        <fullName evidence="8">LAMI_0E08328g1_1</fullName>
    </submittedName>
</protein>
<evidence type="ECO:0000256" key="4">
    <source>
        <dbReference type="ARBA" id="ARBA00023136"/>
    </source>
</evidence>
<keyword evidence="3 6" id="KW-1133">Transmembrane helix</keyword>
<accession>A0A1G4JN26</accession>
<dbReference type="AlphaFoldDB" id="A0A1G4JN26"/>
<name>A0A1G4JN26_9SACH</name>
<feature type="transmembrane region" description="Helical" evidence="6">
    <location>
        <begin position="37"/>
        <end position="54"/>
    </location>
</feature>
<feature type="transmembrane region" description="Helical" evidence="6">
    <location>
        <begin position="87"/>
        <end position="106"/>
    </location>
</feature>
<sequence length="376" mass="43706">MSNESAKIYAKLTQNAGQKASLTSSIVPQLAWALHRLYPALIIFDGFLSNVLWCCDDKCLPFINLVLWTLAIGLIDPRGSSFVAKSVYVWLGLMSAFFLTFSWFYYVSSVVRDLEQAEPPTADDIVIVMENVVFKLKRLADDFRLLLDRRALRRLTVYVLLLTPFYVFATHFFWGPRDILTGILVIGGLFHSSWCQSTLRLCWRSLWVRRLWYFLSPQSNGVSQAKPYIVLSENSEIPFPRALEGIVGHELGIKLQKIISDPIVWDGDHAGKVNVKIVEFQIDENQRKWPSDGWTSGLLPYERPKFSFTANTPWLAASSPWEFQENLDRCWFWMDDCWKPSSWTYFDSGWRFKGQNDSIDCYTRNRTWKRKAYRLL</sequence>
<keyword evidence="4 6" id="KW-0472">Membrane</keyword>
<dbReference type="STRING" id="1230905.A0A1G4JN26"/>
<organism evidence="8 9">
    <name type="scientific">Lachancea mirantina</name>
    <dbReference type="NCBI Taxonomy" id="1230905"/>
    <lineage>
        <taxon>Eukaryota</taxon>
        <taxon>Fungi</taxon>
        <taxon>Dikarya</taxon>
        <taxon>Ascomycota</taxon>
        <taxon>Saccharomycotina</taxon>
        <taxon>Saccharomycetes</taxon>
        <taxon>Saccharomycetales</taxon>
        <taxon>Saccharomycetaceae</taxon>
        <taxon>Lachancea</taxon>
    </lineage>
</organism>
<evidence type="ECO:0000259" key="7">
    <source>
        <dbReference type="Pfam" id="PF06398"/>
    </source>
</evidence>
<dbReference type="PANTHER" id="PTHR31679:SF3">
    <property type="entry name" value="PEROXISOMAL MEMBRANE PROTEIN PEX32"/>
    <property type="match status" value="1"/>
</dbReference>
<gene>
    <name evidence="8" type="ORF">LAMI_0E08328G</name>
</gene>
<keyword evidence="2 6" id="KW-0812">Transmembrane</keyword>
<feature type="transmembrane region" description="Helical" evidence="6">
    <location>
        <begin position="155"/>
        <end position="174"/>
    </location>
</feature>
<evidence type="ECO:0000313" key="8">
    <source>
        <dbReference type="EMBL" id="SCU92008.1"/>
    </source>
</evidence>
<keyword evidence="9" id="KW-1185">Reference proteome</keyword>
<dbReference type="InterPro" id="IPR010482">
    <property type="entry name" value="TECPR1-like_DysF"/>
</dbReference>
<dbReference type="InterPro" id="IPR052646">
    <property type="entry name" value="Peroxisomal_PEX28-32"/>
</dbReference>
<dbReference type="OrthoDB" id="5586090at2759"/>
<evidence type="ECO:0000313" key="9">
    <source>
        <dbReference type="Proteomes" id="UP000191024"/>
    </source>
</evidence>